<reference evidence="1 2" key="1">
    <citation type="submission" date="2021-03" db="EMBL/GenBank/DDBJ databases">
        <title>The complete genome sequence of Acetobacter sacchari TBRC 11175.</title>
        <authorList>
            <person name="Charoenyingcharoen P."/>
            <person name="Yukphan P."/>
        </authorList>
    </citation>
    <scope>NUCLEOTIDE SEQUENCE [LARGE SCALE GENOMIC DNA]</scope>
    <source>
        <strain evidence="1 2">TBRC 11175</strain>
    </source>
</reference>
<dbReference type="RefSeq" id="WP_207883974.1">
    <property type="nucleotide sequence ID" value="NZ_JAFVMF010000036.1"/>
</dbReference>
<dbReference type="EMBL" id="JAFVMF010000036">
    <property type="protein sequence ID" value="MBO1361931.1"/>
    <property type="molecule type" value="Genomic_DNA"/>
</dbReference>
<evidence type="ECO:0000313" key="1">
    <source>
        <dbReference type="EMBL" id="MBO1361931.1"/>
    </source>
</evidence>
<gene>
    <name evidence="1" type="ORF">J2D73_19290</name>
</gene>
<evidence type="ECO:0000313" key="2">
    <source>
        <dbReference type="Proteomes" id="UP000664771"/>
    </source>
</evidence>
<comment type="caution">
    <text evidence="1">The sequence shown here is derived from an EMBL/GenBank/DDBJ whole genome shotgun (WGS) entry which is preliminary data.</text>
</comment>
<dbReference type="Proteomes" id="UP000664771">
    <property type="component" value="Unassembled WGS sequence"/>
</dbReference>
<name>A0ABS3M168_9PROT</name>
<accession>A0ABS3M168</accession>
<proteinExistence type="predicted"/>
<sequence>MSHLLIDGDEITCAKNASGDVARLCALVRLAGAGLRMQPDTAGDIESVGDLMEWVAVQIDRQCAVIDGSLDMAREPEGVACP</sequence>
<protein>
    <submittedName>
        <fullName evidence="1">Uncharacterized protein</fullName>
    </submittedName>
</protein>
<organism evidence="1 2">
    <name type="scientific">Acetobacter sacchari</name>
    <dbReference type="NCBI Taxonomy" id="2661687"/>
    <lineage>
        <taxon>Bacteria</taxon>
        <taxon>Pseudomonadati</taxon>
        <taxon>Pseudomonadota</taxon>
        <taxon>Alphaproteobacteria</taxon>
        <taxon>Acetobacterales</taxon>
        <taxon>Acetobacteraceae</taxon>
        <taxon>Acetobacter</taxon>
    </lineage>
</organism>
<keyword evidence="2" id="KW-1185">Reference proteome</keyword>